<organism evidence="1">
    <name type="scientific">Ananas comosus var. bracteatus</name>
    <name type="common">red pineapple</name>
    <dbReference type="NCBI Taxonomy" id="296719"/>
    <lineage>
        <taxon>Eukaryota</taxon>
        <taxon>Viridiplantae</taxon>
        <taxon>Streptophyta</taxon>
        <taxon>Embryophyta</taxon>
        <taxon>Tracheophyta</taxon>
        <taxon>Spermatophyta</taxon>
        <taxon>Magnoliopsida</taxon>
        <taxon>Liliopsida</taxon>
        <taxon>Poales</taxon>
        <taxon>Bromeliaceae</taxon>
        <taxon>Bromelioideae</taxon>
        <taxon>Ananas</taxon>
    </lineage>
</organism>
<gene>
    <name evidence="1" type="ORF">CB5_LOCUS22715</name>
</gene>
<name>A0A6V7Q8H2_ANACO</name>
<evidence type="ECO:0008006" key="2">
    <source>
        <dbReference type="Google" id="ProtNLM"/>
    </source>
</evidence>
<dbReference type="EMBL" id="LR862134">
    <property type="protein sequence ID" value="CAD1839504.1"/>
    <property type="molecule type" value="Genomic_DNA"/>
</dbReference>
<proteinExistence type="predicted"/>
<dbReference type="AlphaFoldDB" id="A0A6V7Q8H2"/>
<protein>
    <recommendedName>
        <fullName evidence="2">FBD domain-containing protein</fullName>
    </recommendedName>
</protein>
<reference evidence="1" key="1">
    <citation type="submission" date="2020-07" db="EMBL/GenBank/DDBJ databases">
        <authorList>
            <person name="Lin J."/>
        </authorList>
    </citation>
    <scope>NUCLEOTIDE SEQUENCE</scope>
</reference>
<accession>A0A6V7Q8H2</accession>
<evidence type="ECO:0000313" key="1">
    <source>
        <dbReference type="EMBL" id="CAD1839504.1"/>
    </source>
</evidence>
<sequence>MRRLMVQDSEKLGTVVVADTPRLCRLFYWGDFRYLRVFERAAPKLEEAFLHSTVDDPFGGNYHLWKNLMQPLSHVRLLSVNWWFILDQFEQFTRRLSPRVVSSLLDFLKCCPNVQHLCIVSTLAEPWSPQPVVPSAEENEDEFLIKMKNSIDFNQTEGLQIVQTVPDIGQSLLPQLKKFTMFRFSGGLGDTCLLYFVG</sequence>